<dbReference type="Proteomes" id="UP000450676">
    <property type="component" value="Unassembled WGS sequence"/>
</dbReference>
<proteinExistence type="predicted"/>
<evidence type="ECO:0000313" key="2">
    <source>
        <dbReference type="Proteomes" id="UP000450676"/>
    </source>
</evidence>
<protein>
    <submittedName>
        <fullName evidence="1">BPSL0067 family protein</fullName>
    </submittedName>
</protein>
<accession>A0A7X4HFU4</accession>
<sequence length="138" mass="15159">MAYVYSKVSDLEGKAKVGTTQCVALVQFYGGAPNHRGWKAGAAVMNNKDIQPGTAIATFVNGHYLSHSKGNHAALFLRHGIKGIWVMDQWKDDRPADQNNKPTISSRFIPSRGLKQRKSGAWPNASNNADAYSVIEMR</sequence>
<organism evidence="1 2">
    <name type="scientific">Pseudoduganella aquatica</name>
    <dbReference type="NCBI Taxonomy" id="2660641"/>
    <lineage>
        <taxon>Bacteria</taxon>
        <taxon>Pseudomonadati</taxon>
        <taxon>Pseudomonadota</taxon>
        <taxon>Betaproteobacteria</taxon>
        <taxon>Burkholderiales</taxon>
        <taxon>Oxalobacteraceae</taxon>
        <taxon>Telluria group</taxon>
        <taxon>Pseudoduganella</taxon>
    </lineage>
</organism>
<keyword evidence="2" id="KW-1185">Reference proteome</keyword>
<dbReference type="EMBL" id="WWCU01000038">
    <property type="protein sequence ID" value="MYN10439.1"/>
    <property type="molecule type" value="Genomic_DNA"/>
</dbReference>
<name>A0A7X4HFU4_9BURK</name>
<dbReference type="RefSeq" id="WP_161074731.1">
    <property type="nucleotide sequence ID" value="NZ_CP086370.1"/>
</dbReference>
<dbReference type="NCBIfam" id="NF033857">
    <property type="entry name" value="BPSL0067_fam"/>
    <property type="match status" value="1"/>
</dbReference>
<gene>
    <name evidence="1" type="ORF">GTP77_24255</name>
</gene>
<evidence type="ECO:0000313" key="1">
    <source>
        <dbReference type="EMBL" id="MYN10439.1"/>
    </source>
</evidence>
<dbReference type="InterPro" id="IPR047746">
    <property type="entry name" value="Dae2/Tae2-like"/>
</dbReference>
<comment type="caution">
    <text evidence="1">The sequence shown here is derived from an EMBL/GenBank/DDBJ whole genome shotgun (WGS) entry which is preliminary data.</text>
</comment>
<dbReference type="AlphaFoldDB" id="A0A7X4HFU4"/>
<reference evidence="1 2" key="1">
    <citation type="submission" date="2019-12" db="EMBL/GenBank/DDBJ databases">
        <title>Novel species isolated from a subtropical stream in China.</title>
        <authorList>
            <person name="Lu H."/>
        </authorList>
    </citation>
    <scope>NUCLEOTIDE SEQUENCE [LARGE SCALE GENOMIC DNA]</scope>
    <source>
        <strain evidence="1 2">FT127W</strain>
    </source>
</reference>